<dbReference type="PANTHER" id="PTHR43436">
    <property type="entry name" value="ARAC-FAMILY TRANSCRIPTIONAL REGULATOR"/>
    <property type="match status" value="1"/>
</dbReference>
<sequence length="128" mass="14506">MLRRPLHHYSKIKNHFESTQKQTSTSESSIRREPIDLRLRRACERLMEALCDDLEAKVLGEALLEEVVFFALLSKSGDTLFTLADQEGKHARIASVLQHIHSNYSKPLNVSELASSASIECLFFPHGI</sequence>
<evidence type="ECO:0000313" key="3">
    <source>
        <dbReference type="Proteomes" id="UP000000593"/>
    </source>
</evidence>
<feature type="compositionally biased region" description="Low complexity" evidence="1">
    <location>
        <begin position="17"/>
        <end position="28"/>
    </location>
</feature>
<dbReference type="STRING" id="298386.PBPRB1641"/>
<dbReference type="PANTHER" id="PTHR43436:SF2">
    <property type="entry name" value="ARAC_XYLS FAMILY TRANSCRIPTIONAL REGULATOR"/>
    <property type="match status" value="1"/>
</dbReference>
<keyword evidence="3" id="KW-1185">Reference proteome</keyword>
<dbReference type="HOGENOM" id="CLU_1957515_0_0_6"/>
<dbReference type="KEGG" id="ppr:PBPRB1641"/>
<reference evidence="3" key="1">
    <citation type="journal article" date="2005" name="Science">
        <title>Life at depth: Photobacterium profundum genome sequence and expression analysis.</title>
        <authorList>
            <person name="Vezzi A."/>
            <person name="Campanaro S."/>
            <person name="D'Angelo M."/>
            <person name="Simonato F."/>
            <person name="Vitulo N."/>
            <person name="Lauro F.M."/>
            <person name="Cestaro A."/>
            <person name="Malacrida G."/>
            <person name="Simionati B."/>
            <person name="Cannata N."/>
            <person name="Romualdi C."/>
            <person name="Bartlett D.H."/>
            <person name="Valle G."/>
        </authorList>
    </citation>
    <scope>NUCLEOTIDE SEQUENCE [LARGE SCALE GENOMIC DNA]</scope>
    <source>
        <strain evidence="3">ATCC BAA-1253 / SS9</strain>
    </source>
</reference>
<name>Q6LGS9_PHOPR</name>
<accession>Q6LGS9</accession>
<organism evidence="2 3">
    <name type="scientific">Photobacterium profundum (strain SS9)</name>
    <dbReference type="NCBI Taxonomy" id="298386"/>
    <lineage>
        <taxon>Bacteria</taxon>
        <taxon>Pseudomonadati</taxon>
        <taxon>Pseudomonadota</taxon>
        <taxon>Gammaproteobacteria</taxon>
        <taxon>Vibrionales</taxon>
        <taxon>Vibrionaceae</taxon>
        <taxon>Photobacterium</taxon>
    </lineage>
</organism>
<dbReference type="GO" id="GO:0003677">
    <property type="term" value="F:DNA binding"/>
    <property type="evidence" value="ECO:0007669"/>
    <property type="project" value="UniProtKB-KW"/>
</dbReference>
<feature type="region of interest" description="Disordered" evidence="1">
    <location>
        <begin position="9"/>
        <end position="30"/>
    </location>
</feature>
<gene>
    <name evidence="2" type="primary">PP2425</name>
    <name evidence="2" type="ordered locus">PBPRB1641</name>
</gene>
<dbReference type="GO" id="GO:0006355">
    <property type="term" value="P:regulation of DNA-templated transcription"/>
    <property type="evidence" value="ECO:0007669"/>
    <property type="project" value="TreeGrafter"/>
</dbReference>
<protein>
    <submittedName>
        <fullName evidence="2">Hypothetical AraC-type DNA-binding domain-containing protein</fullName>
    </submittedName>
</protein>
<evidence type="ECO:0000256" key="1">
    <source>
        <dbReference type="SAM" id="MobiDB-lite"/>
    </source>
</evidence>
<proteinExistence type="predicted"/>
<dbReference type="EMBL" id="CR378680">
    <property type="protein sequence ID" value="CAG23501.1"/>
    <property type="molecule type" value="Genomic_DNA"/>
</dbReference>
<dbReference type="Proteomes" id="UP000000593">
    <property type="component" value="Chromosome 2"/>
</dbReference>
<keyword evidence="2" id="KW-0238">DNA-binding</keyword>
<dbReference type="AlphaFoldDB" id="Q6LGS9"/>
<evidence type="ECO:0000313" key="2">
    <source>
        <dbReference type="EMBL" id="CAG23501.1"/>
    </source>
</evidence>
<dbReference type="eggNOG" id="COG2207">
    <property type="taxonomic scope" value="Bacteria"/>
</dbReference>